<name>A0A3S8Z9Q0_9ACTO</name>
<organism evidence="1 2">
    <name type="scientific">Flaviflexus salsibiostraticola</name>
    <dbReference type="NCBI Taxonomy" id="1282737"/>
    <lineage>
        <taxon>Bacteria</taxon>
        <taxon>Bacillati</taxon>
        <taxon>Actinomycetota</taxon>
        <taxon>Actinomycetes</taxon>
        <taxon>Actinomycetales</taxon>
        <taxon>Actinomycetaceae</taxon>
        <taxon>Flaviflexus</taxon>
    </lineage>
</organism>
<dbReference type="EMBL" id="CP034438">
    <property type="protein sequence ID" value="AZN30105.1"/>
    <property type="molecule type" value="Genomic_DNA"/>
</dbReference>
<dbReference type="AlphaFoldDB" id="A0A3S8Z9Q0"/>
<reference evidence="1 2" key="1">
    <citation type="submission" date="2018-12" db="EMBL/GenBank/DDBJ databases">
        <title>Complete genome sequence of Flaviflexus salsibiostraticola KCTC 33148.</title>
        <authorList>
            <person name="Bae J.-W."/>
        </authorList>
    </citation>
    <scope>NUCLEOTIDE SEQUENCE [LARGE SCALE GENOMIC DNA]</scope>
    <source>
        <strain evidence="1 2">KCTC 33148</strain>
    </source>
</reference>
<evidence type="ECO:0000313" key="1">
    <source>
        <dbReference type="EMBL" id="AZN30105.1"/>
    </source>
</evidence>
<gene>
    <name evidence="1" type="ORF">EJO69_07125</name>
</gene>
<evidence type="ECO:0000313" key="2">
    <source>
        <dbReference type="Proteomes" id="UP000270021"/>
    </source>
</evidence>
<dbReference type="KEGG" id="fsl:EJO69_07125"/>
<dbReference type="OrthoDB" id="3260877at2"/>
<accession>A0A3S8Z9Q0</accession>
<protein>
    <submittedName>
        <fullName evidence="1">Uncharacterized protein</fullName>
    </submittedName>
</protein>
<dbReference type="RefSeq" id="WP_126040566.1">
    <property type="nucleotide sequence ID" value="NZ_CP034438.1"/>
</dbReference>
<sequence>MIDRLIKADPLADAGITAATTLTYYALPDFVRSKLLRYLGKSVLLGLSTGQAIVTANATLPEDRENIRRLLDRADKDTIRKTAGIVAAAGLATTVAAIAGEKYIFNRGERARDAGARLPHTKQGLVLAALAGGLVYAIEKAEQD</sequence>
<keyword evidence="2" id="KW-1185">Reference proteome</keyword>
<dbReference type="Proteomes" id="UP000270021">
    <property type="component" value="Chromosome"/>
</dbReference>
<proteinExistence type="predicted"/>